<gene>
    <name evidence="2" type="ORF">DPMN_116629</name>
</gene>
<keyword evidence="3" id="KW-1185">Reference proteome</keyword>
<dbReference type="EMBL" id="JAIWYP010000004">
    <property type="protein sequence ID" value="KAH3843122.1"/>
    <property type="molecule type" value="Genomic_DNA"/>
</dbReference>
<evidence type="ECO:0000313" key="2">
    <source>
        <dbReference type="EMBL" id="KAH3843122.1"/>
    </source>
</evidence>
<dbReference type="Proteomes" id="UP000828390">
    <property type="component" value="Unassembled WGS sequence"/>
</dbReference>
<dbReference type="AlphaFoldDB" id="A0A9D4QUG2"/>
<name>A0A9D4QUG2_DREPO</name>
<comment type="caution">
    <text evidence="2">The sequence shown here is derived from an EMBL/GenBank/DDBJ whole genome shotgun (WGS) entry which is preliminary data.</text>
</comment>
<reference evidence="2" key="2">
    <citation type="submission" date="2020-11" db="EMBL/GenBank/DDBJ databases">
        <authorList>
            <person name="McCartney M.A."/>
            <person name="Auch B."/>
            <person name="Kono T."/>
            <person name="Mallez S."/>
            <person name="Becker A."/>
            <person name="Gohl D.M."/>
            <person name="Silverstein K.A.T."/>
            <person name="Koren S."/>
            <person name="Bechman K.B."/>
            <person name="Herman A."/>
            <person name="Abrahante J.E."/>
            <person name="Garbe J."/>
        </authorList>
    </citation>
    <scope>NUCLEOTIDE SEQUENCE</scope>
    <source>
        <strain evidence="2">Duluth1</strain>
        <tissue evidence="2">Whole animal</tissue>
    </source>
</reference>
<accession>A0A9D4QUG2</accession>
<reference evidence="2" key="1">
    <citation type="journal article" date="2019" name="bioRxiv">
        <title>The Genome of the Zebra Mussel, Dreissena polymorpha: A Resource for Invasive Species Research.</title>
        <authorList>
            <person name="McCartney M.A."/>
            <person name="Auch B."/>
            <person name="Kono T."/>
            <person name="Mallez S."/>
            <person name="Zhang Y."/>
            <person name="Obille A."/>
            <person name="Becker A."/>
            <person name="Abrahante J.E."/>
            <person name="Garbe J."/>
            <person name="Badalamenti J.P."/>
            <person name="Herman A."/>
            <person name="Mangelson H."/>
            <person name="Liachko I."/>
            <person name="Sullivan S."/>
            <person name="Sone E.D."/>
            <person name="Koren S."/>
            <person name="Silverstein K.A.T."/>
            <person name="Beckman K.B."/>
            <person name="Gohl D.M."/>
        </authorList>
    </citation>
    <scope>NUCLEOTIDE SEQUENCE</scope>
    <source>
        <strain evidence="2">Duluth1</strain>
        <tissue evidence="2">Whole animal</tissue>
    </source>
</reference>
<feature type="compositionally biased region" description="Basic and acidic residues" evidence="1">
    <location>
        <begin position="47"/>
        <end position="57"/>
    </location>
</feature>
<sequence length="57" mass="6410">MARPQPTRIPGIRSKFQIVHCRKYAHVFKFQGSSANSVGGKSGQDGWMDRKMVETTT</sequence>
<evidence type="ECO:0000313" key="3">
    <source>
        <dbReference type="Proteomes" id="UP000828390"/>
    </source>
</evidence>
<organism evidence="2 3">
    <name type="scientific">Dreissena polymorpha</name>
    <name type="common">Zebra mussel</name>
    <name type="synonym">Mytilus polymorpha</name>
    <dbReference type="NCBI Taxonomy" id="45954"/>
    <lineage>
        <taxon>Eukaryota</taxon>
        <taxon>Metazoa</taxon>
        <taxon>Spiralia</taxon>
        <taxon>Lophotrochozoa</taxon>
        <taxon>Mollusca</taxon>
        <taxon>Bivalvia</taxon>
        <taxon>Autobranchia</taxon>
        <taxon>Heteroconchia</taxon>
        <taxon>Euheterodonta</taxon>
        <taxon>Imparidentia</taxon>
        <taxon>Neoheterodontei</taxon>
        <taxon>Myida</taxon>
        <taxon>Dreissenoidea</taxon>
        <taxon>Dreissenidae</taxon>
        <taxon>Dreissena</taxon>
    </lineage>
</organism>
<feature type="region of interest" description="Disordered" evidence="1">
    <location>
        <begin position="35"/>
        <end position="57"/>
    </location>
</feature>
<evidence type="ECO:0000256" key="1">
    <source>
        <dbReference type="SAM" id="MobiDB-lite"/>
    </source>
</evidence>
<proteinExistence type="predicted"/>
<protein>
    <submittedName>
        <fullName evidence="2">Uncharacterized protein</fullName>
    </submittedName>
</protein>